<dbReference type="EMBL" id="LT608136">
    <property type="protein sequence ID" value="SCL76914.1"/>
    <property type="molecule type" value="Genomic_DNA"/>
</dbReference>
<name>A0A1R3T1M1_9ALPH</name>
<gene>
    <name evidence="1" type="primary">LORF4</name>
</gene>
<accession>A0A1R3T1M1</accession>
<reference evidence="1" key="1">
    <citation type="submission" date="2016-08" db="EMBL/GenBank/DDBJ databases">
        <authorList>
            <person name="Seilhamer J.J."/>
        </authorList>
    </citation>
    <scope>NUCLEOTIDE SEQUENCE</scope>
    <source>
        <strain evidence="1">Lib01003</strain>
    </source>
</reference>
<protein>
    <submittedName>
        <fullName evidence="1">Protein LORF4</fullName>
    </submittedName>
</protein>
<organism evidence="1">
    <name type="scientific">Spheniscid alphaherpesvirus 1</name>
    <dbReference type="NCBI Taxonomy" id="2560777"/>
    <lineage>
        <taxon>Viruses</taxon>
        <taxon>Duplodnaviria</taxon>
        <taxon>Heunggongvirae</taxon>
        <taxon>Peploviricota</taxon>
        <taxon>Herviviricetes</taxon>
        <taxon>Herpesvirales</taxon>
        <taxon>Orthoherpesviridae</taxon>
        <taxon>Alphaherpesvirinae</taxon>
        <taxon>Mardivirus</taxon>
        <taxon>Mardivirus spheniscidalpha1</taxon>
    </lineage>
</organism>
<dbReference type="Proteomes" id="UP000280017">
    <property type="component" value="Segment"/>
</dbReference>
<proteinExistence type="predicted"/>
<evidence type="ECO:0000313" key="1">
    <source>
        <dbReference type="EMBL" id="SCL76914.1"/>
    </source>
</evidence>
<sequence>MDIKPTWYDALPFSMDVPYGIVAKPLLLKNIGNTPINARLTGGWKPRTVDVRTHRRTRHAALLWRTPVYGRTDTFTSSGHAWFFPLGCPWYVGRAFLPTELLMFLTDRINEDSLELSEYPRNPLLFTLQQLFRSDVPFVQAAVLMEQIPNKIQSGSVELFDRALSQHPYTEGVIMHCRCKNAGSLQCQAFREIVAIYINDALTNKNLGCISFIFNDGLMEREMWAVSGPSFYWTVKETRKRCTPRRAGVPRITEWKSHAKLE</sequence>